<organism evidence="2 3">
    <name type="scientific">Nocardia aurea</name>
    <dbReference type="NCBI Taxonomy" id="2144174"/>
    <lineage>
        <taxon>Bacteria</taxon>
        <taxon>Bacillati</taxon>
        <taxon>Actinomycetota</taxon>
        <taxon>Actinomycetes</taxon>
        <taxon>Mycobacteriales</taxon>
        <taxon>Nocardiaceae</taxon>
        <taxon>Nocardia</taxon>
    </lineage>
</organism>
<protein>
    <submittedName>
        <fullName evidence="2">Uncharacterized protein</fullName>
    </submittedName>
</protein>
<evidence type="ECO:0000313" key="2">
    <source>
        <dbReference type="EMBL" id="MEV0709853.1"/>
    </source>
</evidence>
<evidence type="ECO:0000313" key="3">
    <source>
        <dbReference type="Proteomes" id="UP001551695"/>
    </source>
</evidence>
<feature type="compositionally biased region" description="Basic and acidic residues" evidence="1">
    <location>
        <begin position="14"/>
        <end position="26"/>
    </location>
</feature>
<accession>A0ABV3FWP5</accession>
<proteinExistence type="predicted"/>
<gene>
    <name evidence="2" type="ORF">AB0I48_19995</name>
</gene>
<dbReference type="Proteomes" id="UP001551695">
    <property type="component" value="Unassembled WGS sequence"/>
</dbReference>
<evidence type="ECO:0000256" key="1">
    <source>
        <dbReference type="SAM" id="MobiDB-lite"/>
    </source>
</evidence>
<reference evidence="2 3" key="1">
    <citation type="submission" date="2024-06" db="EMBL/GenBank/DDBJ databases">
        <title>The Natural Products Discovery Center: Release of the First 8490 Sequenced Strains for Exploring Actinobacteria Biosynthetic Diversity.</title>
        <authorList>
            <person name="Kalkreuter E."/>
            <person name="Kautsar S.A."/>
            <person name="Yang D."/>
            <person name="Bader C.D."/>
            <person name="Teijaro C.N."/>
            <person name="Fluegel L."/>
            <person name="Davis C.M."/>
            <person name="Simpson J.R."/>
            <person name="Lauterbach L."/>
            <person name="Steele A.D."/>
            <person name="Gui C."/>
            <person name="Meng S."/>
            <person name="Li G."/>
            <person name="Viehrig K."/>
            <person name="Ye F."/>
            <person name="Su P."/>
            <person name="Kiefer A.F."/>
            <person name="Nichols A."/>
            <person name="Cepeda A.J."/>
            <person name="Yan W."/>
            <person name="Fan B."/>
            <person name="Jiang Y."/>
            <person name="Adhikari A."/>
            <person name="Zheng C.-J."/>
            <person name="Schuster L."/>
            <person name="Cowan T.M."/>
            <person name="Smanski M.J."/>
            <person name="Chevrette M.G."/>
            <person name="De Carvalho L.P.S."/>
            <person name="Shen B."/>
        </authorList>
    </citation>
    <scope>NUCLEOTIDE SEQUENCE [LARGE SCALE GENOMIC DNA]</scope>
    <source>
        <strain evidence="2 3">NPDC050403</strain>
    </source>
</reference>
<dbReference type="EMBL" id="JBFAKC010000008">
    <property type="protein sequence ID" value="MEV0709853.1"/>
    <property type="molecule type" value="Genomic_DNA"/>
</dbReference>
<sequence>MSTAQPPRLSPAIDGRDSAGHPILDRSPLHPDIATDVLAYLEHAPVVLSARSYAVDEFAPADRDVPMNFHTDGTFVWPGAVPYNLRKYGISPEPALVDHIVALGCRIPEVDDATRQLAVAVVVG</sequence>
<feature type="region of interest" description="Disordered" evidence="1">
    <location>
        <begin position="1"/>
        <end position="26"/>
    </location>
</feature>
<comment type="caution">
    <text evidence="2">The sequence shown here is derived from an EMBL/GenBank/DDBJ whole genome shotgun (WGS) entry which is preliminary data.</text>
</comment>
<dbReference type="RefSeq" id="WP_357785588.1">
    <property type="nucleotide sequence ID" value="NZ_JBFAKC010000008.1"/>
</dbReference>
<keyword evidence="3" id="KW-1185">Reference proteome</keyword>
<name>A0ABV3FWP5_9NOCA</name>